<keyword evidence="2" id="KW-1185">Reference proteome</keyword>
<reference evidence="1 2" key="1">
    <citation type="journal article" date="2019" name="Sci. Rep.">
        <title>Orb-weaving spider Araneus ventricosus genome elucidates the spidroin gene catalogue.</title>
        <authorList>
            <person name="Kono N."/>
            <person name="Nakamura H."/>
            <person name="Ohtoshi R."/>
            <person name="Moran D.A.P."/>
            <person name="Shinohara A."/>
            <person name="Yoshida Y."/>
            <person name="Fujiwara M."/>
            <person name="Mori M."/>
            <person name="Tomita M."/>
            <person name="Arakawa K."/>
        </authorList>
    </citation>
    <scope>NUCLEOTIDE SEQUENCE [LARGE SCALE GENOMIC DNA]</scope>
</reference>
<evidence type="ECO:0000313" key="1">
    <source>
        <dbReference type="EMBL" id="GBM24221.1"/>
    </source>
</evidence>
<dbReference type="Proteomes" id="UP000499080">
    <property type="component" value="Unassembled WGS sequence"/>
</dbReference>
<organism evidence="1 2">
    <name type="scientific">Araneus ventricosus</name>
    <name type="common">Orbweaver spider</name>
    <name type="synonym">Epeira ventricosa</name>
    <dbReference type="NCBI Taxonomy" id="182803"/>
    <lineage>
        <taxon>Eukaryota</taxon>
        <taxon>Metazoa</taxon>
        <taxon>Ecdysozoa</taxon>
        <taxon>Arthropoda</taxon>
        <taxon>Chelicerata</taxon>
        <taxon>Arachnida</taxon>
        <taxon>Araneae</taxon>
        <taxon>Araneomorphae</taxon>
        <taxon>Entelegynae</taxon>
        <taxon>Araneoidea</taxon>
        <taxon>Araneidae</taxon>
        <taxon>Araneus</taxon>
    </lineage>
</organism>
<dbReference type="EMBL" id="BGPR01000514">
    <property type="protein sequence ID" value="GBM24221.1"/>
    <property type="molecule type" value="Genomic_DNA"/>
</dbReference>
<comment type="caution">
    <text evidence="1">The sequence shown here is derived from an EMBL/GenBank/DDBJ whole genome shotgun (WGS) entry which is preliminary data.</text>
</comment>
<accession>A0A4Y2E5P0</accession>
<protein>
    <submittedName>
        <fullName evidence="1">Uncharacterized protein</fullName>
    </submittedName>
</protein>
<dbReference type="AlphaFoldDB" id="A0A4Y2E5P0"/>
<gene>
    <name evidence="1" type="ORF">AVEN_22560_1</name>
</gene>
<evidence type="ECO:0000313" key="2">
    <source>
        <dbReference type="Proteomes" id="UP000499080"/>
    </source>
</evidence>
<proteinExistence type="predicted"/>
<name>A0A4Y2E5P0_ARAVE</name>
<sequence length="121" mass="13581">MKIKLFSPHRGGWNHVYTPSCLVFKSTAPVRAMPVSFKSHPPHACGASLSPLVLTHAIHISSKMEFSEHGKVKEIVKVEILRNLEQMIRNDGIQRTQNLRLHAPIPISDHNARLAAYQRSA</sequence>